<keyword evidence="2" id="KW-1185">Reference proteome</keyword>
<dbReference type="Proteomes" id="UP000036987">
    <property type="component" value="Unassembled WGS sequence"/>
</dbReference>
<gene>
    <name evidence="1" type="ORF">ZOSMA_134G00150</name>
</gene>
<sequence length="258" mass="29246">MSTASNGRSDDDLTTALNTDDHIYSGTEDEVLASILCAKNDPLKFIESAMRIVRKNSDDVFMSPTFTNNVSLIIAAERDAADEEDAKKIAMIKEKIESLAESILVRKGGALDFVDFAMKVVRKKTDLFRSEMCIDSVMRIVGENRRVVEAEIERAKIVLSNILKEIVEMVSMDTYSYNLTDEYPRSMMREDIAKLEDIERRIGKMVYKNCGEFQRDIQIGTSERINTLCKRLLDERADEIEHAEAGINKVYSIPVNPN</sequence>
<dbReference type="AlphaFoldDB" id="A0A0K9PZ08"/>
<protein>
    <submittedName>
        <fullName evidence="1">Uncharacterized protein</fullName>
    </submittedName>
</protein>
<comment type="caution">
    <text evidence="1">The sequence shown here is derived from an EMBL/GenBank/DDBJ whole genome shotgun (WGS) entry which is preliminary data.</text>
</comment>
<name>A0A0K9PZ08_ZOSMR</name>
<organism evidence="1 2">
    <name type="scientific">Zostera marina</name>
    <name type="common">Eelgrass</name>
    <dbReference type="NCBI Taxonomy" id="29655"/>
    <lineage>
        <taxon>Eukaryota</taxon>
        <taxon>Viridiplantae</taxon>
        <taxon>Streptophyta</taxon>
        <taxon>Embryophyta</taxon>
        <taxon>Tracheophyta</taxon>
        <taxon>Spermatophyta</taxon>
        <taxon>Magnoliopsida</taxon>
        <taxon>Liliopsida</taxon>
        <taxon>Zosteraceae</taxon>
        <taxon>Zostera</taxon>
    </lineage>
</organism>
<accession>A0A0K9PZ08</accession>
<reference evidence="2" key="1">
    <citation type="journal article" date="2016" name="Nature">
        <title>The genome of the seagrass Zostera marina reveals angiosperm adaptation to the sea.</title>
        <authorList>
            <person name="Olsen J.L."/>
            <person name="Rouze P."/>
            <person name="Verhelst B."/>
            <person name="Lin Y.-C."/>
            <person name="Bayer T."/>
            <person name="Collen J."/>
            <person name="Dattolo E."/>
            <person name="De Paoli E."/>
            <person name="Dittami S."/>
            <person name="Maumus F."/>
            <person name="Michel G."/>
            <person name="Kersting A."/>
            <person name="Lauritano C."/>
            <person name="Lohaus R."/>
            <person name="Toepel M."/>
            <person name="Tonon T."/>
            <person name="Vanneste K."/>
            <person name="Amirebrahimi M."/>
            <person name="Brakel J."/>
            <person name="Bostroem C."/>
            <person name="Chovatia M."/>
            <person name="Grimwood J."/>
            <person name="Jenkins J.W."/>
            <person name="Jueterbock A."/>
            <person name="Mraz A."/>
            <person name="Stam W.T."/>
            <person name="Tice H."/>
            <person name="Bornberg-Bauer E."/>
            <person name="Green P.J."/>
            <person name="Pearson G.A."/>
            <person name="Procaccini G."/>
            <person name="Duarte C.M."/>
            <person name="Schmutz J."/>
            <person name="Reusch T.B.H."/>
            <person name="Van de Peer Y."/>
        </authorList>
    </citation>
    <scope>NUCLEOTIDE SEQUENCE [LARGE SCALE GENOMIC DNA]</scope>
    <source>
        <strain evidence="2">cv. Finnish</strain>
    </source>
</reference>
<evidence type="ECO:0000313" key="1">
    <source>
        <dbReference type="EMBL" id="KMZ74144.1"/>
    </source>
</evidence>
<evidence type="ECO:0000313" key="2">
    <source>
        <dbReference type="Proteomes" id="UP000036987"/>
    </source>
</evidence>
<proteinExistence type="predicted"/>
<dbReference type="EMBL" id="LFYR01000405">
    <property type="protein sequence ID" value="KMZ74144.1"/>
    <property type="molecule type" value="Genomic_DNA"/>
</dbReference>